<reference evidence="1 2" key="2">
    <citation type="submission" date="2018-11" db="EMBL/GenBank/DDBJ databases">
        <authorList>
            <consortium name="Pathogen Informatics"/>
        </authorList>
    </citation>
    <scope>NUCLEOTIDE SEQUENCE [LARGE SCALE GENOMIC DNA]</scope>
</reference>
<evidence type="ECO:0000313" key="2">
    <source>
        <dbReference type="Proteomes" id="UP000280834"/>
    </source>
</evidence>
<name>A0A0R3RA98_9BILA</name>
<evidence type="ECO:0000313" key="1">
    <source>
        <dbReference type="EMBL" id="VDO51743.1"/>
    </source>
</evidence>
<accession>A0A0R3RA98</accession>
<reference evidence="3" key="1">
    <citation type="submission" date="2017-02" db="UniProtKB">
        <authorList>
            <consortium name="WormBaseParasite"/>
        </authorList>
    </citation>
    <scope>IDENTIFICATION</scope>
</reference>
<proteinExistence type="predicted"/>
<gene>
    <name evidence="1" type="ORF">BTMF_LOCUS14930</name>
</gene>
<dbReference type="Proteomes" id="UP000280834">
    <property type="component" value="Unassembled WGS sequence"/>
</dbReference>
<evidence type="ECO:0000313" key="3">
    <source>
        <dbReference type="WBParaSite" id="BTMF_0001696101-mRNA-1"/>
    </source>
</evidence>
<sequence>MNEELPLFGIELESYPRLPLVLHCSTTTTVVISTTTPSSNSDNISVSTLSKKLLLCKVTK</sequence>
<keyword evidence="2" id="KW-1185">Reference proteome</keyword>
<dbReference type="AlphaFoldDB" id="A0A0R3RA98"/>
<organism evidence="3">
    <name type="scientific">Brugia timori</name>
    <dbReference type="NCBI Taxonomy" id="42155"/>
    <lineage>
        <taxon>Eukaryota</taxon>
        <taxon>Metazoa</taxon>
        <taxon>Ecdysozoa</taxon>
        <taxon>Nematoda</taxon>
        <taxon>Chromadorea</taxon>
        <taxon>Rhabditida</taxon>
        <taxon>Spirurina</taxon>
        <taxon>Spiruromorpha</taxon>
        <taxon>Filarioidea</taxon>
        <taxon>Onchocercidae</taxon>
        <taxon>Brugia</taxon>
    </lineage>
</organism>
<protein>
    <submittedName>
        <fullName evidence="1 3">Uncharacterized protein</fullName>
    </submittedName>
</protein>
<dbReference type="EMBL" id="UZAG01021831">
    <property type="protein sequence ID" value="VDO51743.1"/>
    <property type="molecule type" value="Genomic_DNA"/>
</dbReference>
<dbReference type="WBParaSite" id="BTMF_0001696101-mRNA-1">
    <property type="protein sequence ID" value="BTMF_0001696101-mRNA-1"/>
    <property type="gene ID" value="BTMF_0001696101"/>
</dbReference>